<dbReference type="AlphaFoldDB" id="A0A9K3E820"/>
<dbReference type="EMBL" id="MNCJ02000329">
    <property type="protein sequence ID" value="KAF5768528.1"/>
    <property type="molecule type" value="Genomic_DNA"/>
</dbReference>
<proteinExistence type="predicted"/>
<reference evidence="2" key="1">
    <citation type="journal article" date="2017" name="Nature">
        <title>The sunflower genome provides insights into oil metabolism, flowering and Asterid evolution.</title>
        <authorList>
            <person name="Badouin H."/>
            <person name="Gouzy J."/>
            <person name="Grassa C.J."/>
            <person name="Murat F."/>
            <person name="Staton S.E."/>
            <person name="Cottret L."/>
            <person name="Lelandais-Briere C."/>
            <person name="Owens G.L."/>
            <person name="Carrere S."/>
            <person name="Mayjonade B."/>
            <person name="Legrand L."/>
            <person name="Gill N."/>
            <person name="Kane N.C."/>
            <person name="Bowers J.E."/>
            <person name="Hubner S."/>
            <person name="Bellec A."/>
            <person name="Berard A."/>
            <person name="Berges H."/>
            <person name="Blanchet N."/>
            <person name="Boniface M.C."/>
            <person name="Brunel D."/>
            <person name="Catrice O."/>
            <person name="Chaidir N."/>
            <person name="Claudel C."/>
            <person name="Donnadieu C."/>
            <person name="Faraut T."/>
            <person name="Fievet G."/>
            <person name="Helmstetter N."/>
            <person name="King M."/>
            <person name="Knapp S.J."/>
            <person name="Lai Z."/>
            <person name="Le Paslier M.C."/>
            <person name="Lippi Y."/>
            <person name="Lorenzon L."/>
            <person name="Mandel J.R."/>
            <person name="Marage G."/>
            <person name="Marchand G."/>
            <person name="Marquand E."/>
            <person name="Bret-Mestries E."/>
            <person name="Morien E."/>
            <person name="Nambeesan S."/>
            <person name="Nguyen T."/>
            <person name="Pegot-Espagnet P."/>
            <person name="Pouilly N."/>
            <person name="Raftis F."/>
            <person name="Sallet E."/>
            <person name="Schiex T."/>
            <person name="Thomas J."/>
            <person name="Vandecasteele C."/>
            <person name="Vares D."/>
            <person name="Vear F."/>
            <person name="Vautrin S."/>
            <person name="Crespi M."/>
            <person name="Mangin B."/>
            <person name="Burke J.M."/>
            <person name="Salse J."/>
            <person name="Munos S."/>
            <person name="Vincourt P."/>
            <person name="Rieseberg L.H."/>
            <person name="Langlade N.B."/>
        </authorList>
    </citation>
    <scope>NUCLEOTIDE SEQUENCE</scope>
    <source>
        <tissue evidence="2">Leaves</tissue>
    </source>
</reference>
<keyword evidence="1" id="KW-0472">Membrane</keyword>
<evidence type="ECO:0000313" key="2">
    <source>
        <dbReference type="EMBL" id="KAF5768528.1"/>
    </source>
</evidence>
<accession>A0A9K3E820</accession>
<evidence type="ECO:0000313" key="3">
    <source>
        <dbReference type="Proteomes" id="UP000215914"/>
    </source>
</evidence>
<sequence length="54" mass="6510">MCLNGKILRKYTWTSIFSDHAFILTFYYIVAERMLFIIPKRSFIFVVSLYLLII</sequence>
<feature type="transmembrane region" description="Helical" evidence="1">
    <location>
        <begin position="36"/>
        <end position="53"/>
    </location>
</feature>
<reference evidence="2" key="2">
    <citation type="submission" date="2020-06" db="EMBL/GenBank/DDBJ databases">
        <title>Helianthus annuus Genome sequencing and assembly Release 2.</title>
        <authorList>
            <person name="Gouzy J."/>
            <person name="Langlade N."/>
            <person name="Munos S."/>
        </authorList>
    </citation>
    <scope>NUCLEOTIDE SEQUENCE</scope>
    <source>
        <tissue evidence="2">Leaves</tissue>
    </source>
</reference>
<dbReference type="Gramene" id="mRNA:HanXRQr2_Chr14g0637471">
    <property type="protein sequence ID" value="CDS:HanXRQr2_Chr14g0637471.1"/>
    <property type="gene ID" value="HanXRQr2_Chr14g0637471"/>
</dbReference>
<evidence type="ECO:0000256" key="1">
    <source>
        <dbReference type="SAM" id="Phobius"/>
    </source>
</evidence>
<name>A0A9K3E820_HELAN</name>
<comment type="caution">
    <text evidence="2">The sequence shown here is derived from an EMBL/GenBank/DDBJ whole genome shotgun (WGS) entry which is preliminary data.</text>
</comment>
<keyword evidence="1" id="KW-1133">Transmembrane helix</keyword>
<keyword evidence="3" id="KW-1185">Reference proteome</keyword>
<feature type="transmembrane region" description="Helical" evidence="1">
    <location>
        <begin position="12"/>
        <end position="30"/>
    </location>
</feature>
<dbReference type="Proteomes" id="UP000215914">
    <property type="component" value="Unassembled WGS sequence"/>
</dbReference>
<keyword evidence="1" id="KW-0812">Transmembrane</keyword>
<protein>
    <submittedName>
        <fullName evidence="2">Uncharacterized protein</fullName>
    </submittedName>
</protein>
<gene>
    <name evidence="2" type="ORF">HanXRQr2_Chr14g0637471</name>
</gene>
<organism evidence="2 3">
    <name type="scientific">Helianthus annuus</name>
    <name type="common">Common sunflower</name>
    <dbReference type="NCBI Taxonomy" id="4232"/>
    <lineage>
        <taxon>Eukaryota</taxon>
        <taxon>Viridiplantae</taxon>
        <taxon>Streptophyta</taxon>
        <taxon>Embryophyta</taxon>
        <taxon>Tracheophyta</taxon>
        <taxon>Spermatophyta</taxon>
        <taxon>Magnoliopsida</taxon>
        <taxon>eudicotyledons</taxon>
        <taxon>Gunneridae</taxon>
        <taxon>Pentapetalae</taxon>
        <taxon>asterids</taxon>
        <taxon>campanulids</taxon>
        <taxon>Asterales</taxon>
        <taxon>Asteraceae</taxon>
        <taxon>Asteroideae</taxon>
        <taxon>Heliantheae alliance</taxon>
        <taxon>Heliantheae</taxon>
        <taxon>Helianthus</taxon>
    </lineage>
</organism>